<name>A0A4Y8S954_9SPHI</name>
<dbReference type="InterPro" id="IPR013149">
    <property type="entry name" value="ADH-like_C"/>
</dbReference>
<keyword evidence="2 5" id="KW-0479">Metal-binding</keyword>
<dbReference type="GO" id="GO:0008106">
    <property type="term" value="F:alcohol dehydrogenase (NADP+) activity"/>
    <property type="evidence" value="ECO:0007669"/>
    <property type="project" value="UniProtKB-ARBA"/>
</dbReference>
<gene>
    <name evidence="7" type="ORF">E2R66_18540</name>
</gene>
<dbReference type="SMART" id="SM00829">
    <property type="entry name" value="PKS_ER"/>
    <property type="match status" value="1"/>
</dbReference>
<dbReference type="Gene3D" id="3.90.180.10">
    <property type="entry name" value="Medium-chain alcohol dehydrogenases, catalytic domain"/>
    <property type="match status" value="1"/>
</dbReference>
<dbReference type="InterPro" id="IPR047109">
    <property type="entry name" value="CAD-like"/>
</dbReference>
<evidence type="ECO:0000313" key="7">
    <source>
        <dbReference type="EMBL" id="TFF35559.1"/>
    </source>
</evidence>
<dbReference type="EMBL" id="SOZE01000021">
    <property type="protein sequence ID" value="TFF35559.1"/>
    <property type="molecule type" value="Genomic_DNA"/>
</dbReference>
<dbReference type="Pfam" id="PF00107">
    <property type="entry name" value="ADH_zinc_N"/>
    <property type="match status" value="1"/>
</dbReference>
<dbReference type="InterPro" id="IPR036291">
    <property type="entry name" value="NAD(P)-bd_dom_sf"/>
</dbReference>
<dbReference type="SUPFAM" id="SSF51735">
    <property type="entry name" value="NAD(P)-binding Rossmann-fold domains"/>
    <property type="match status" value="1"/>
</dbReference>
<comment type="similarity">
    <text evidence="5">Belongs to the zinc-containing alcohol dehydrogenase family.</text>
</comment>
<dbReference type="PROSITE" id="PS00059">
    <property type="entry name" value="ADH_ZINC"/>
    <property type="match status" value="1"/>
</dbReference>
<evidence type="ECO:0000256" key="5">
    <source>
        <dbReference type="RuleBase" id="RU361277"/>
    </source>
</evidence>
<evidence type="ECO:0000256" key="2">
    <source>
        <dbReference type="ARBA" id="ARBA00022723"/>
    </source>
</evidence>
<dbReference type="AlphaFoldDB" id="A0A4Y8S954"/>
<organism evidence="7 8">
    <name type="scientific">Mucilaginibacter psychrotolerans</name>
    <dbReference type="NCBI Taxonomy" id="1524096"/>
    <lineage>
        <taxon>Bacteria</taxon>
        <taxon>Pseudomonadati</taxon>
        <taxon>Bacteroidota</taxon>
        <taxon>Sphingobacteriia</taxon>
        <taxon>Sphingobacteriales</taxon>
        <taxon>Sphingobacteriaceae</taxon>
        <taxon>Mucilaginibacter</taxon>
    </lineage>
</organism>
<keyword evidence="4" id="KW-0560">Oxidoreductase</keyword>
<dbReference type="GO" id="GO:0008270">
    <property type="term" value="F:zinc ion binding"/>
    <property type="evidence" value="ECO:0007669"/>
    <property type="project" value="InterPro"/>
</dbReference>
<reference evidence="7 8" key="1">
    <citation type="journal article" date="2017" name="Int. J. Syst. Evol. Microbiol.">
        <title>Mucilaginibacterpsychrotolerans sp. nov., isolated from peatlands.</title>
        <authorList>
            <person name="Deng Y."/>
            <person name="Shen L."/>
            <person name="Xu B."/>
            <person name="Liu Y."/>
            <person name="Gu Z."/>
            <person name="Liu H."/>
            <person name="Zhou Y."/>
        </authorList>
    </citation>
    <scope>NUCLEOTIDE SEQUENCE [LARGE SCALE GENOMIC DNA]</scope>
    <source>
        <strain evidence="7 8">NH7-4</strain>
    </source>
</reference>
<keyword evidence="3 5" id="KW-0862">Zinc</keyword>
<dbReference type="Proteomes" id="UP000297540">
    <property type="component" value="Unassembled WGS sequence"/>
</dbReference>
<dbReference type="FunFam" id="3.40.50.720:FF:000022">
    <property type="entry name" value="Cinnamyl alcohol dehydrogenase"/>
    <property type="match status" value="1"/>
</dbReference>
<comment type="cofactor">
    <cofactor evidence="1 5">
        <name>Zn(2+)</name>
        <dbReference type="ChEBI" id="CHEBI:29105"/>
    </cofactor>
</comment>
<dbReference type="OrthoDB" id="9781031at2"/>
<dbReference type="InterPro" id="IPR002328">
    <property type="entry name" value="ADH_Zn_CS"/>
</dbReference>
<feature type="domain" description="Enoyl reductase (ER)" evidence="6">
    <location>
        <begin position="14"/>
        <end position="334"/>
    </location>
</feature>
<accession>A0A4Y8S954</accession>
<protein>
    <submittedName>
        <fullName evidence="7">NAD(P)-dependent alcohol dehydrogenase</fullName>
    </submittedName>
</protein>
<dbReference type="InterPro" id="IPR020843">
    <property type="entry name" value="ER"/>
</dbReference>
<dbReference type="Pfam" id="PF08240">
    <property type="entry name" value="ADH_N"/>
    <property type="match status" value="1"/>
</dbReference>
<dbReference type="SUPFAM" id="SSF50129">
    <property type="entry name" value="GroES-like"/>
    <property type="match status" value="1"/>
</dbReference>
<keyword evidence="8" id="KW-1185">Reference proteome</keyword>
<evidence type="ECO:0000256" key="3">
    <source>
        <dbReference type="ARBA" id="ARBA00022833"/>
    </source>
</evidence>
<sequence length="340" mass="36568">MKKVNAWAQMEPKGKLVPYTYELSPLTAEEVEVEIDNCGLCHTDLSALNGDFGLPNPIVAGHEITGRIVALGDVAKNKGLAIGQTVGIGWNKESCGHCDPCLSGDPHLCVNLKTVILGNHGGFASRIKAHWLWIIPVPDGIDAADAGPLFCAGITVFYPLLEYGVKPTDKVGVFGIGGLGHLAVQFAHAWGSEVTAFSSSAAKHAETMKLGADHIVSSRDTSDWESLKGKFDLIIITVSVKLEWDRIIAMLAPKGRLHFVGIPYEAIPVSVLSLLIPQNSVSASPAGSRIAFNKMLSFAARHKIRAMVEHFPMSKINDAIEHLESGKANYRVVLDADFKS</sequence>
<evidence type="ECO:0000256" key="4">
    <source>
        <dbReference type="ARBA" id="ARBA00023002"/>
    </source>
</evidence>
<comment type="caution">
    <text evidence="7">The sequence shown here is derived from an EMBL/GenBank/DDBJ whole genome shotgun (WGS) entry which is preliminary data.</text>
</comment>
<dbReference type="CDD" id="cd05283">
    <property type="entry name" value="CAD1"/>
    <property type="match status" value="1"/>
</dbReference>
<evidence type="ECO:0000259" key="6">
    <source>
        <dbReference type="SMART" id="SM00829"/>
    </source>
</evidence>
<evidence type="ECO:0000313" key="8">
    <source>
        <dbReference type="Proteomes" id="UP000297540"/>
    </source>
</evidence>
<proteinExistence type="inferred from homology"/>
<evidence type="ECO:0000256" key="1">
    <source>
        <dbReference type="ARBA" id="ARBA00001947"/>
    </source>
</evidence>
<dbReference type="InterPro" id="IPR013154">
    <property type="entry name" value="ADH-like_N"/>
</dbReference>
<dbReference type="Gene3D" id="3.40.50.720">
    <property type="entry name" value="NAD(P)-binding Rossmann-like Domain"/>
    <property type="match status" value="1"/>
</dbReference>
<dbReference type="PANTHER" id="PTHR42683">
    <property type="entry name" value="ALDEHYDE REDUCTASE"/>
    <property type="match status" value="1"/>
</dbReference>
<dbReference type="InterPro" id="IPR011032">
    <property type="entry name" value="GroES-like_sf"/>
</dbReference>